<dbReference type="Gramene" id="OIW18378">
    <property type="protein sequence ID" value="OIW18378"/>
    <property type="gene ID" value="TanjilG_31518"/>
</dbReference>
<dbReference type="PANTHER" id="PTHR34672:SF2">
    <property type="entry name" value="ARABINOGALACTAN PROTEIN 23"/>
    <property type="match status" value="1"/>
</dbReference>
<protein>
    <submittedName>
        <fullName evidence="2">Uncharacterized protein</fullName>
    </submittedName>
</protein>
<reference evidence="2 3" key="1">
    <citation type="journal article" date="2017" name="Plant Biotechnol. J.">
        <title>A comprehensive draft genome sequence for lupin (Lupinus angustifolius), an emerging health food: insights into plant-microbe interactions and legume evolution.</title>
        <authorList>
            <person name="Hane J.K."/>
            <person name="Ming Y."/>
            <person name="Kamphuis L.G."/>
            <person name="Nelson M.N."/>
            <person name="Garg G."/>
            <person name="Atkins C.A."/>
            <person name="Bayer P.E."/>
            <person name="Bravo A."/>
            <person name="Bringans S."/>
            <person name="Cannon S."/>
            <person name="Edwards D."/>
            <person name="Foley R."/>
            <person name="Gao L.L."/>
            <person name="Harrison M.J."/>
            <person name="Huang W."/>
            <person name="Hurgobin B."/>
            <person name="Li S."/>
            <person name="Liu C.W."/>
            <person name="McGrath A."/>
            <person name="Morahan G."/>
            <person name="Murray J."/>
            <person name="Weller J."/>
            <person name="Jian J."/>
            <person name="Singh K.B."/>
        </authorList>
    </citation>
    <scope>NUCLEOTIDE SEQUENCE [LARGE SCALE GENOMIC DNA]</scope>
    <source>
        <strain evidence="3">cv. Tanjil</strain>
        <tissue evidence="2">Whole plant</tissue>
    </source>
</reference>
<sequence>MFNSVIMQIKKVTCTILFAAASVNAAVAHEGNHHESPIPTPGPNNGASALGSFIGAFLLSFIAYYVQS</sequence>
<proteinExistence type="predicted"/>
<evidence type="ECO:0000313" key="3">
    <source>
        <dbReference type="Proteomes" id="UP000188354"/>
    </source>
</evidence>
<dbReference type="EMBL" id="CM007361">
    <property type="protein sequence ID" value="OIW18378.1"/>
    <property type="molecule type" value="Genomic_DNA"/>
</dbReference>
<dbReference type="PANTHER" id="PTHR34672">
    <property type="entry name" value="POLLEN-SPECIFIC ARABINOGALACTA PROTEIN BAN102"/>
    <property type="match status" value="1"/>
</dbReference>
<keyword evidence="3" id="KW-1185">Reference proteome</keyword>
<dbReference type="InterPro" id="IPR044702">
    <property type="entry name" value="AGP23/40"/>
</dbReference>
<evidence type="ECO:0000313" key="2">
    <source>
        <dbReference type="EMBL" id="OIW18378.1"/>
    </source>
</evidence>
<dbReference type="AlphaFoldDB" id="A0A4P1RUC7"/>
<gene>
    <name evidence="2" type="ORF">TanjilG_31518</name>
</gene>
<dbReference type="Proteomes" id="UP000188354">
    <property type="component" value="Chromosome LG01"/>
</dbReference>
<organism evidence="2 3">
    <name type="scientific">Lupinus angustifolius</name>
    <name type="common">Narrow-leaved blue lupine</name>
    <dbReference type="NCBI Taxonomy" id="3871"/>
    <lineage>
        <taxon>Eukaryota</taxon>
        <taxon>Viridiplantae</taxon>
        <taxon>Streptophyta</taxon>
        <taxon>Embryophyta</taxon>
        <taxon>Tracheophyta</taxon>
        <taxon>Spermatophyta</taxon>
        <taxon>Magnoliopsida</taxon>
        <taxon>eudicotyledons</taxon>
        <taxon>Gunneridae</taxon>
        <taxon>Pentapetalae</taxon>
        <taxon>rosids</taxon>
        <taxon>fabids</taxon>
        <taxon>Fabales</taxon>
        <taxon>Fabaceae</taxon>
        <taxon>Papilionoideae</taxon>
        <taxon>50 kb inversion clade</taxon>
        <taxon>genistoids sensu lato</taxon>
        <taxon>core genistoids</taxon>
        <taxon>Genisteae</taxon>
        <taxon>Lupinus</taxon>
    </lineage>
</organism>
<accession>A0A4P1RUC7</accession>
<keyword evidence="1" id="KW-0472">Membrane</keyword>
<keyword evidence="1" id="KW-1133">Transmembrane helix</keyword>
<keyword evidence="1" id="KW-0812">Transmembrane</keyword>
<feature type="transmembrane region" description="Helical" evidence="1">
    <location>
        <begin position="49"/>
        <end position="66"/>
    </location>
</feature>
<name>A0A4P1RUC7_LUPAN</name>
<evidence type="ECO:0000256" key="1">
    <source>
        <dbReference type="SAM" id="Phobius"/>
    </source>
</evidence>